<evidence type="ECO:0000313" key="2">
    <source>
        <dbReference type="Proteomes" id="UP000225277"/>
    </source>
</evidence>
<keyword evidence="2" id="KW-1185">Reference proteome</keyword>
<dbReference type="GeneID" id="35601776"/>
<protein>
    <submittedName>
        <fullName evidence="1">Uncharacterized protein</fullName>
    </submittedName>
</protein>
<dbReference type="RefSeq" id="XP_023627674.1">
    <property type="nucleotide sequence ID" value="XM_023771906.1"/>
</dbReference>
<evidence type="ECO:0000313" key="1">
    <source>
        <dbReference type="EMBL" id="CZT20785.1"/>
    </source>
</evidence>
<proteinExistence type="predicted"/>
<accession>A0A2D3V227</accession>
<sequence length="259" mass="29982">MPSASEHHDIRIVSVDVIPPMGYPFLSIKEPATKVQFARERTLACGKPLYEVWDFRKRRLLGYNIPTSVFQETRKHHDWPVDLKDWTALPCETRHEFFKTQQLVTDLFPGLPIASSKSITEKLIQQSYRGYVSNEDIEEEVVKHAKYCWTAFLPRMEHKRREGKMSVWEEETVDVSVRSRIRSVLGEWMMQDNSTKKENFFGRHGLLEVVRKRDSLGAEVEYEGAKTYGGKLVWMNDGSMSIVGAETVAAGQKPTRRFL</sequence>
<name>A0A2D3V227_9PEZI</name>
<dbReference type="AlphaFoldDB" id="A0A2D3V227"/>
<gene>
    <name evidence="1" type="ORF">RCC_06643</name>
</gene>
<dbReference type="Proteomes" id="UP000225277">
    <property type="component" value="Unassembled WGS sequence"/>
</dbReference>
<reference evidence="1 2" key="1">
    <citation type="submission" date="2016-03" db="EMBL/GenBank/DDBJ databases">
        <authorList>
            <person name="Ploux O."/>
        </authorList>
    </citation>
    <scope>NUCLEOTIDE SEQUENCE [LARGE SCALE GENOMIC DNA]</scope>
    <source>
        <strain evidence="1 2">URUG2</strain>
    </source>
</reference>
<organism evidence="1 2">
    <name type="scientific">Ramularia collo-cygni</name>
    <dbReference type="NCBI Taxonomy" id="112498"/>
    <lineage>
        <taxon>Eukaryota</taxon>
        <taxon>Fungi</taxon>
        <taxon>Dikarya</taxon>
        <taxon>Ascomycota</taxon>
        <taxon>Pezizomycotina</taxon>
        <taxon>Dothideomycetes</taxon>
        <taxon>Dothideomycetidae</taxon>
        <taxon>Mycosphaerellales</taxon>
        <taxon>Mycosphaerellaceae</taxon>
        <taxon>Ramularia</taxon>
    </lineage>
</organism>
<dbReference type="EMBL" id="FJUY01000010">
    <property type="protein sequence ID" value="CZT20785.1"/>
    <property type="molecule type" value="Genomic_DNA"/>
</dbReference>